<evidence type="ECO:0000313" key="1">
    <source>
        <dbReference type="EMBL" id="SJL08147.1"/>
    </source>
</evidence>
<keyword evidence="2" id="KW-1185">Reference proteome</keyword>
<organism evidence="1 2">
    <name type="scientific">Armillaria ostoyae</name>
    <name type="common">Armillaria root rot fungus</name>
    <dbReference type="NCBI Taxonomy" id="47428"/>
    <lineage>
        <taxon>Eukaryota</taxon>
        <taxon>Fungi</taxon>
        <taxon>Dikarya</taxon>
        <taxon>Basidiomycota</taxon>
        <taxon>Agaricomycotina</taxon>
        <taxon>Agaricomycetes</taxon>
        <taxon>Agaricomycetidae</taxon>
        <taxon>Agaricales</taxon>
        <taxon>Marasmiineae</taxon>
        <taxon>Physalacriaceae</taxon>
        <taxon>Armillaria</taxon>
    </lineage>
</organism>
<accession>A0A284RHE3</accession>
<proteinExistence type="predicted"/>
<sequence length="81" mass="8728">MSRAFPTVVHLAVDFVEINGFGPMTAVTFLSFIFDLNHDNPANASSTGERVPAPSNPGIMVGDLQSNIQDLTKRSSTLHVQ</sequence>
<dbReference type="AlphaFoldDB" id="A0A284RHE3"/>
<protein>
    <submittedName>
        <fullName evidence="1">Uncharacterized protein</fullName>
    </submittedName>
</protein>
<dbReference type="EMBL" id="FUEG01000009">
    <property type="protein sequence ID" value="SJL08147.1"/>
    <property type="molecule type" value="Genomic_DNA"/>
</dbReference>
<evidence type="ECO:0000313" key="2">
    <source>
        <dbReference type="Proteomes" id="UP000219338"/>
    </source>
</evidence>
<gene>
    <name evidence="1" type="ORF">ARMOST_11510</name>
</gene>
<reference evidence="2" key="1">
    <citation type="journal article" date="2017" name="Nat. Ecol. Evol.">
        <title>Genome expansion and lineage-specific genetic innovations in the forest pathogenic fungi Armillaria.</title>
        <authorList>
            <person name="Sipos G."/>
            <person name="Prasanna A.N."/>
            <person name="Walter M.C."/>
            <person name="O'Connor E."/>
            <person name="Balint B."/>
            <person name="Krizsan K."/>
            <person name="Kiss B."/>
            <person name="Hess J."/>
            <person name="Varga T."/>
            <person name="Slot J."/>
            <person name="Riley R."/>
            <person name="Boka B."/>
            <person name="Rigling D."/>
            <person name="Barry K."/>
            <person name="Lee J."/>
            <person name="Mihaltcheva S."/>
            <person name="LaButti K."/>
            <person name="Lipzen A."/>
            <person name="Waldron R."/>
            <person name="Moloney N.M."/>
            <person name="Sperisen C."/>
            <person name="Kredics L."/>
            <person name="Vagvoelgyi C."/>
            <person name="Patrignani A."/>
            <person name="Fitzpatrick D."/>
            <person name="Nagy I."/>
            <person name="Doyle S."/>
            <person name="Anderson J.B."/>
            <person name="Grigoriev I.V."/>
            <person name="Gueldener U."/>
            <person name="Muensterkoetter M."/>
            <person name="Nagy L.G."/>
        </authorList>
    </citation>
    <scope>NUCLEOTIDE SEQUENCE [LARGE SCALE GENOMIC DNA]</scope>
    <source>
        <strain evidence="2">C18/9</strain>
    </source>
</reference>
<name>A0A284RHE3_ARMOS</name>
<dbReference type="Proteomes" id="UP000219338">
    <property type="component" value="Unassembled WGS sequence"/>
</dbReference>